<name>A0ABN6J237_9CLOT</name>
<protein>
    <submittedName>
        <fullName evidence="2">Uncharacterized protein</fullName>
    </submittedName>
</protein>
<dbReference type="EMBL" id="AP024849">
    <property type="protein sequence ID" value="BCZ48414.1"/>
    <property type="molecule type" value="Genomic_DNA"/>
</dbReference>
<evidence type="ECO:0000313" key="2">
    <source>
        <dbReference type="EMBL" id="BCZ48414.1"/>
    </source>
</evidence>
<keyword evidence="3" id="KW-1185">Reference proteome</keyword>
<proteinExistence type="predicted"/>
<reference evidence="3" key="1">
    <citation type="submission" date="2021-07" db="EMBL/GenBank/DDBJ databases">
        <title>Complete genome sequencing of a Clostridium isolate.</title>
        <authorList>
            <person name="Ueki A."/>
            <person name="Tonouchi A."/>
        </authorList>
    </citation>
    <scope>NUCLEOTIDE SEQUENCE [LARGE SCALE GENOMIC DNA]</scope>
    <source>
        <strain evidence="3">C5S11</strain>
    </source>
</reference>
<sequence>MEIINKKPLQEIQEDRKQEAENATVDIWEAIAAMGADLAEAQSTIVDLKNEIATLKGGV</sequence>
<gene>
    <name evidence="2" type="ORF">psyc5s11_44810</name>
</gene>
<feature type="coiled-coil region" evidence="1">
    <location>
        <begin position="31"/>
        <end position="58"/>
    </location>
</feature>
<keyword evidence="1" id="KW-0175">Coiled coil</keyword>
<organism evidence="2 3">
    <name type="scientific">Clostridium gelidum</name>
    <dbReference type="NCBI Taxonomy" id="704125"/>
    <lineage>
        <taxon>Bacteria</taxon>
        <taxon>Bacillati</taxon>
        <taxon>Bacillota</taxon>
        <taxon>Clostridia</taxon>
        <taxon>Eubacteriales</taxon>
        <taxon>Clostridiaceae</taxon>
        <taxon>Clostridium</taxon>
    </lineage>
</organism>
<evidence type="ECO:0000256" key="1">
    <source>
        <dbReference type="SAM" id="Coils"/>
    </source>
</evidence>
<dbReference type="RefSeq" id="WP_224034677.1">
    <property type="nucleotide sequence ID" value="NZ_AP024849.1"/>
</dbReference>
<dbReference type="Proteomes" id="UP000824633">
    <property type="component" value="Chromosome"/>
</dbReference>
<accession>A0ABN6J237</accession>
<evidence type="ECO:0000313" key="3">
    <source>
        <dbReference type="Proteomes" id="UP000824633"/>
    </source>
</evidence>